<feature type="region of interest" description="Disordered" evidence="13">
    <location>
        <begin position="624"/>
        <end position="775"/>
    </location>
</feature>
<dbReference type="Pfam" id="PF01751">
    <property type="entry name" value="Toprim"/>
    <property type="match status" value="1"/>
</dbReference>
<dbReference type="SMART" id="SM00493">
    <property type="entry name" value="TOPRIM"/>
    <property type="match status" value="1"/>
</dbReference>
<dbReference type="InterPro" id="IPR006171">
    <property type="entry name" value="TOPRIM_dom"/>
</dbReference>
<evidence type="ECO:0000256" key="5">
    <source>
        <dbReference type="ARBA" id="ARBA00022842"/>
    </source>
</evidence>
<name>A0ABW9XLH3_9BACL</name>
<dbReference type="PANTHER" id="PTHR11390">
    <property type="entry name" value="PROKARYOTIC DNA TOPOISOMERASE"/>
    <property type="match status" value="1"/>
</dbReference>
<feature type="domain" description="Topo IA-type catalytic" evidence="15">
    <location>
        <begin position="151"/>
        <end position="608"/>
    </location>
</feature>
<evidence type="ECO:0000256" key="7">
    <source>
        <dbReference type="ARBA" id="ARBA00023125"/>
    </source>
</evidence>
<keyword evidence="7" id="KW-0238">DNA-binding</keyword>
<dbReference type="InterPro" id="IPR013497">
    <property type="entry name" value="Topo_IA_cen"/>
</dbReference>
<comment type="catalytic activity">
    <reaction evidence="1">
        <text>ATP-independent breakage of single-stranded DNA, followed by passage and rejoining.</text>
        <dbReference type="EC" id="5.6.2.1"/>
    </reaction>
</comment>
<dbReference type="Gene3D" id="2.70.20.10">
    <property type="entry name" value="Topoisomerase I, domain 3"/>
    <property type="match status" value="1"/>
</dbReference>
<dbReference type="SUPFAM" id="SSF56712">
    <property type="entry name" value="Prokaryotic type I DNA topoisomerase"/>
    <property type="match status" value="1"/>
</dbReference>
<dbReference type="PRINTS" id="PR00417">
    <property type="entry name" value="PRTPISMRASEI"/>
</dbReference>
<dbReference type="CDD" id="cd00186">
    <property type="entry name" value="TOP1Ac"/>
    <property type="match status" value="1"/>
</dbReference>
<dbReference type="EC" id="5.6.2.1" evidence="3"/>
<dbReference type="PANTHER" id="PTHR11390:SF21">
    <property type="entry name" value="DNA TOPOISOMERASE 3-ALPHA"/>
    <property type="match status" value="1"/>
</dbReference>
<dbReference type="PROSITE" id="PS52039">
    <property type="entry name" value="TOPO_IA_2"/>
    <property type="match status" value="1"/>
</dbReference>
<comment type="caution">
    <text evidence="16">The sequence shown here is derived from an EMBL/GenBank/DDBJ whole genome shotgun (WGS) entry which is preliminary data.</text>
</comment>
<dbReference type="NCBIfam" id="TIGR01056">
    <property type="entry name" value="topB"/>
    <property type="match status" value="1"/>
</dbReference>
<dbReference type="PROSITE" id="PS00396">
    <property type="entry name" value="TOPO_IA_1"/>
    <property type="match status" value="1"/>
</dbReference>
<evidence type="ECO:0000256" key="10">
    <source>
        <dbReference type="ARBA" id="ARBA00031985"/>
    </source>
</evidence>
<evidence type="ECO:0000256" key="4">
    <source>
        <dbReference type="ARBA" id="ARBA00022723"/>
    </source>
</evidence>
<feature type="domain" description="Toprim" evidence="14">
    <location>
        <begin position="2"/>
        <end position="134"/>
    </location>
</feature>
<dbReference type="RefSeq" id="WP_161742159.1">
    <property type="nucleotide sequence ID" value="NZ_JAAAMV010000002.1"/>
</dbReference>
<dbReference type="Gene3D" id="3.40.50.140">
    <property type="match status" value="1"/>
</dbReference>
<evidence type="ECO:0000256" key="13">
    <source>
        <dbReference type="SAM" id="MobiDB-lite"/>
    </source>
</evidence>
<dbReference type="Gene3D" id="1.10.290.10">
    <property type="entry name" value="Topoisomerase I, domain 4"/>
    <property type="match status" value="1"/>
</dbReference>
<evidence type="ECO:0000256" key="6">
    <source>
        <dbReference type="ARBA" id="ARBA00023029"/>
    </source>
</evidence>
<protein>
    <recommendedName>
        <fullName evidence="3">DNA topoisomerase</fullName>
        <ecNumber evidence="3">5.6.2.1</ecNumber>
    </recommendedName>
    <alternativeName>
        <fullName evidence="12">Omega-protein</fullName>
    </alternativeName>
    <alternativeName>
        <fullName evidence="11">Relaxing enzyme</fullName>
    </alternativeName>
    <alternativeName>
        <fullName evidence="9">Swivelase</fullName>
    </alternativeName>
    <alternativeName>
        <fullName evidence="10">Untwisting enzyme</fullName>
    </alternativeName>
</protein>
<evidence type="ECO:0000256" key="9">
    <source>
        <dbReference type="ARBA" id="ARBA00030003"/>
    </source>
</evidence>
<keyword evidence="4" id="KW-0479">Metal-binding</keyword>
<dbReference type="InterPro" id="IPR003602">
    <property type="entry name" value="Topo_IA_DNA-bd_dom"/>
</dbReference>
<accession>A0ABW9XLH3</accession>
<dbReference type="NCBIfam" id="NF005829">
    <property type="entry name" value="PRK07726.1"/>
    <property type="match status" value="1"/>
</dbReference>
<evidence type="ECO:0000256" key="12">
    <source>
        <dbReference type="ARBA" id="ARBA00032877"/>
    </source>
</evidence>
<dbReference type="InterPro" id="IPR023405">
    <property type="entry name" value="Topo_IA_core_domain"/>
</dbReference>
<dbReference type="InterPro" id="IPR003601">
    <property type="entry name" value="Topo_IA_2"/>
</dbReference>
<sequence>MKTLIIAEKPDMGRTIAAVVEPKAQNKRTYLEGERYIITWAIGHLVSLAEPDQYDPKYKRWNEADLPIIPDRFKLWPNARTKDQLTVIGDLSKRCGRLVNACDAGREGQLIFHLIRQYLKLPQPTDRLWISDLTPETIRRGFDGLRSDAEYDDLTRAARARSEADWLVGMNASRAFTIRHKALLSVGRVQTPVLALLYDRHKEITAFNSETFFIVQAAFSQLDFDYKGIWQGDRITKREEAEALAAKVKGKPGRIVSYTVNESKEYPYRLYDLTLLQREANGRYGYPAKKTLDIAQALYEKHKVITYPRTSSNYVTEENIPVMGNVLQMLKGTSYADLANGADRSRVHKGNRAVCNPAKVEDHHAILPTPKKPGTLSAEEQHIYDMIVRRFLSHYYPPAVYNNHEVITEVEGESFRTRAKEQLDIGWRVVLDQAEGSVAKAKGKGKKKSEDATDDGEDDLVETDRPFSVNAEQPVHCDDAAAVEKETKPPKPYTEGTLLKAMESAGKSIEDEELRDAMKQTGLGTPATRAATIERLKQVGYITTAGKRLDITIKGCTAIELIRGAGVELLASPEMTGRWEQRLHQISKGEASDEQFIAKVKQFAEMIVAKVKLQQQAAANLFDEPESAGKSGAKGKGRTSKTTARKDASPRKAGASAERGSARSKSAAAGTRSSRSASTADGPKLAASSGTGARAAASRGSASRATGRSGSEKTTAAVNSRSKELSATGNSRSEQPTSTVNTRSEQPTSVRPASTQQGATQSAVAPRGTLAACPRPGCGGQLIEGKRGYGCLRFREGCTFVIWKEQQGKTITPAMAKALAESGESRKSTFKLGDGTTVSGKWRLTDPSTGTIAFQPSI</sequence>
<keyword evidence="5" id="KW-0460">Magnesium</keyword>
<dbReference type="InterPro" id="IPR013825">
    <property type="entry name" value="Topo_IA_cen_sub2"/>
</dbReference>
<dbReference type="SMART" id="SM00437">
    <property type="entry name" value="TOP1Ac"/>
    <property type="match status" value="1"/>
</dbReference>
<evidence type="ECO:0000256" key="1">
    <source>
        <dbReference type="ARBA" id="ARBA00000213"/>
    </source>
</evidence>
<dbReference type="Proteomes" id="UP000665561">
    <property type="component" value="Unassembled WGS sequence"/>
</dbReference>
<feature type="region of interest" description="Disordered" evidence="13">
    <location>
        <begin position="438"/>
        <end position="462"/>
    </location>
</feature>
<proteinExistence type="inferred from homology"/>
<dbReference type="InterPro" id="IPR005738">
    <property type="entry name" value="TopoIII"/>
</dbReference>
<evidence type="ECO:0000256" key="2">
    <source>
        <dbReference type="ARBA" id="ARBA00009446"/>
    </source>
</evidence>
<reference evidence="16 17" key="1">
    <citation type="submission" date="2020-01" db="EMBL/GenBank/DDBJ databases">
        <title>Paenibacillus soybeanensis sp. nov. isolated from the nodules of soybean (Glycine max(L.) Merr).</title>
        <authorList>
            <person name="Wang H."/>
        </authorList>
    </citation>
    <scope>NUCLEOTIDE SEQUENCE [LARGE SCALE GENOMIC DNA]</scope>
    <source>
        <strain evidence="16 17">T1</strain>
    </source>
</reference>
<dbReference type="InterPro" id="IPR034144">
    <property type="entry name" value="TOPRIM_TopoIII"/>
</dbReference>
<evidence type="ECO:0000256" key="3">
    <source>
        <dbReference type="ARBA" id="ARBA00012891"/>
    </source>
</evidence>
<keyword evidence="17" id="KW-1185">Reference proteome</keyword>
<feature type="compositionally biased region" description="Polar residues" evidence="13">
    <location>
        <begin position="712"/>
        <end position="763"/>
    </location>
</feature>
<dbReference type="Gene3D" id="1.10.460.10">
    <property type="entry name" value="Topoisomerase I, domain 2"/>
    <property type="match status" value="1"/>
</dbReference>
<dbReference type="InterPro" id="IPR013824">
    <property type="entry name" value="Topo_IA_cen_sub1"/>
</dbReference>
<gene>
    <name evidence="16" type="primary">topB</name>
    <name evidence="16" type="ORF">GT019_06160</name>
</gene>
<evidence type="ECO:0000259" key="15">
    <source>
        <dbReference type="PROSITE" id="PS52039"/>
    </source>
</evidence>
<evidence type="ECO:0000256" key="8">
    <source>
        <dbReference type="ARBA" id="ARBA00023235"/>
    </source>
</evidence>
<feature type="compositionally biased region" description="Low complexity" evidence="13">
    <location>
        <begin position="651"/>
        <end position="709"/>
    </location>
</feature>
<dbReference type="InterPro" id="IPR023406">
    <property type="entry name" value="Topo_IA_AS"/>
</dbReference>
<organism evidence="16 17">
    <name type="scientific">Paenibacillus glycinis</name>
    <dbReference type="NCBI Taxonomy" id="2697035"/>
    <lineage>
        <taxon>Bacteria</taxon>
        <taxon>Bacillati</taxon>
        <taxon>Bacillota</taxon>
        <taxon>Bacilli</taxon>
        <taxon>Bacillales</taxon>
        <taxon>Paenibacillaceae</taxon>
        <taxon>Paenibacillus</taxon>
    </lineage>
</organism>
<comment type="similarity">
    <text evidence="2">Belongs to the type IA topoisomerase family.</text>
</comment>
<feature type="compositionally biased region" description="Acidic residues" evidence="13">
    <location>
        <begin position="452"/>
        <end position="461"/>
    </location>
</feature>
<evidence type="ECO:0000313" key="16">
    <source>
        <dbReference type="EMBL" id="NBD23450.1"/>
    </source>
</evidence>
<keyword evidence="6" id="KW-0799">Topoisomerase</keyword>
<dbReference type="InterPro" id="IPR000380">
    <property type="entry name" value="Topo_IA"/>
</dbReference>
<dbReference type="SMART" id="SM00436">
    <property type="entry name" value="TOP1Bc"/>
    <property type="match status" value="1"/>
</dbReference>
<evidence type="ECO:0000256" key="11">
    <source>
        <dbReference type="ARBA" id="ARBA00032235"/>
    </source>
</evidence>
<dbReference type="PROSITE" id="PS50880">
    <property type="entry name" value="TOPRIM"/>
    <property type="match status" value="1"/>
</dbReference>
<dbReference type="InterPro" id="IPR013826">
    <property type="entry name" value="Topo_IA_cen_sub3"/>
</dbReference>
<dbReference type="CDD" id="cd03362">
    <property type="entry name" value="TOPRIM_TopoIA_TopoIII"/>
    <property type="match status" value="1"/>
</dbReference>
<evidence type="ECO:0000313" key="17">
    <source>
        <dbReference type="Proteomes" id="UP000665561"/>
    </source>
</evidence>
<evidence type="ECO:0000259" key="14">
    <source>
        <dbReference type="PROSITE" id="PS50880"/>
    </source>
</evidence>
<dbReference type="Pfam" id="PF01131">
    <property type="entry name" value="Topoisom_bac"/>
    <property type="match status" value="1"/>
</dbReference>
<dbReference type="EMBL" id="JAAAMV010000002">
    <property type="protein sequence ID" value="NBD23450.1"/>
    <property type="molecule type" value="Genomic_DNA"/>
</dbReference>
<keyword evidence="8" id="KW-0413">Isomerase</keyword>